<dbReference type="Proteomes" id="UP000323257">
    <property type="component" value="Unassembled WGS sequence"/>
</dbReference>
<organism evidence="17 18">
    <name type="scientific">Paenibacillus methanolicus</name>
    <dbReference type="NCBI Taxonomy" id="582686"/>
    <lineage>
        <taxon>Bacteria</taxon>
        <taxon>Bacillati</taxon>
        <taxon>Bacillota</taxon>
        <taxon>Bacilli</taxon>
        <taxon>Bacillales</taxon>
        <taxon>Paenibacillaceae</taxon>
        <taxon>Paenibacillus</taxon>
    </lineage>
</organism>
<evidence type="ECO:0000259" key="16">
    <source>
        <dbReference type="Pfam" id="PF13793"/>
    </source>
</evidence>
<comment type="catalytic activity">
    <reaction evidence="12">
        <text>D-ribose 5-phosphate + ATP = 5-phospho-alpha-D-ribose 1-diphosphate + AMP + H(+)</text>
        <dbReference type="Rhea" id="RHEA:15609"/>
        <dbReference type="ChEBI" id="CHEBI:15378"/>
        <dbReference type="ChEBI" id="CHEBI:30616"/>
        <dbReference type="ChEBI" id="CHEBI:58017"/>
        <dbReference type="ChEBI" id="CHEBI:78346"/>
        <dbReference type="ChEBI" id="CHEBI:456215"/>
        <dbReference type="EC" id="2.7.6.1"/>
    </reaction>
</comment>
<dbReference type="SMART" id="SM01400">
    <property type="entry name" value="Pribosyltran_N"/>
    <property type="match status" value="1"/>
</dbReference>
<dbReference type="GO" id="GO:0006164">
    <property type="term" value="P:purine nucleotide biosynthetic process"/>
    <property type="evidence" value="ECO:0007669"/>
    <property type="project" value="TreeGrafter"/>
</dbReference>
<sequence length="313" mass="34507">MSKIKIFAGTSNPSLTAQICDNLGVEQGQILISRFKSGEIYVRYLEPLRTCDVFIVQSLSHPVNDNLIELLVMIDAAKRASAKTINVLIPYFGYARQLQKVAPRDPISAKMVADVLTSVGANRVITMDLHADAIQGFFKIPVDHLTTLDLITKYLKETNIPNPVVVSPDAGRAKIAEKLAESLDAPFAIMLKERREDRPPEESHVIGDVRGRTPIVIEDIIDTGRTVLDAVAALKRQGSNEAYVCVAHGLFSDNALDKLHQAHIQEIVVTNTIEQTPERHPKLRVLSASQLLGNAIRIIYEGGSIDTLLHNPR</sequence>
<dbReference type="AlphaFoldDB" id="A0A5S5BV47"/>
<reference evidence="17 18" key="1">
    <citation type="submission" date="2019-07" db="EMBL/GenBank/DDBJ databases">
        <title>Genomic Encyclopedia of Type Strains, Phase III (KMG-III): the genomes of soil and plant-associated and newly described type strains.</title>
        <authorList>
            <person name="Whitman W."/>
        </authorList>
    </citation>
    <scope>NUCLEOTIDE SEQUENCE [LARGE SCALE GENOMIC DNA]</scope>
    <source>
        <strain evidence="17 18">BL24</strain>
    </source>
</reference>
<feature type="domain" description="Ribose-phosphate pyrophosphokinase N-terminal" evidence="16">
    <location>
        <begin position="4"/>
        <end position="120"/>
    </location>
</feature>
<evidence type="ECO:0000313" key="17">
    <source>
        <dbReference type="EMBL" id="TYP71055.1"/>
    </source>
</evidence>
<evidence type="ECO:0000256" key="10">
    <source>
        <dbReference type="ARBA" id="ARBA00022842"/>
    </source>
</evidence>
<dbReference type="SUPFAM" id="SSF53271">
    <property type="entry name" value="PRTase-like"/>
    <property type="match status" value="1"/>
</dbReference>
<dbReference type="Gene3D" id="3.40.50.2020">
    <property type="match status" value="2"/>
</dbReference>
<dbReference type="GO" id="GO:0004749">
    <property type="term" value="F:ribose phosphate diphosphokinase activity"/>
    <property type="evidence" value="ECO:0007669"/>
    <property type="project" value="UniProtKB-EC"/>
</dbReference>
<dbReference type="GO" id="GO:0016301">
    <property type="term" value="F:kinase activity"/>
    <property type="evidence" value="ECO:0007669"/>
    <property type="project" value="UniProtKB-KW"/>
</dbReference>
<comment type="caution">
    <text evidence="17">The sequence shown here is derived from an EMBL/GenBank/DDBJ whole genome shotgun (WGS) entry which is preliminary data.</text>
</comment>
<keyword evidence="5" id="KW-0479">Metal-binding</keyword>
<keyword evidence="7" id="KW-0547">Nucleotide-binding</keyword>
<dbReference type="GO" id="GO:0002189">
    <property type="term" value="C:ribose phosphate diphosphokinase complex"/>
    <property type="evidence" value="ECO:0007669"/>
    <property type="project" value="TreeGrafter"/>
</dbReference>
<dbReference type="NCBIfam" id="TIGR01251">
    <property type="entry name" value="ribP_PPkin"/>
    <property type="match status" value="1"/>
</dbReference>
<dbReference type="InterPro" id="IPR029057">
    <property type="entry name" value="PRTase-like"/>
</dbReference>
<comment type="similarity">
    <text evidence="14">Belongs to the ribose-phosphate pyrophosphokinase family. Class I subfamily.</text>
</comment>
<evidence type="ECO:0000256" key="6">
    <source>
        <dbReference type="ARBA" id="ARBA00022727"/>
    </source>
</evidence>
<evidence type="ECO:0000256" key="4">
    <source>
        <dbReference type="ARBA" id="ARBA00022679"/>
    </source>
</evidence>
<evidence type="ECO:0000256" key="11">
    <source>
        <dbReference type="ARBA" id="ARBA00029942"/>
    </source>
</evidence>
<keyword evidence="8 17" id="KW-0418">Kinase</keyword>
<evidence type="ECO:0000256" key="12">
    <source>
        <dbReference type="ARBA" id="ARBA00049535"/>
    </source>
</evidence>
<dbReference type="EMBL" id="VNHS01000010">
    <property type="protein sequence ID" value="TYP71055.1"/>
    <property type="molecule type" value="Genomic_DNA"/>
</dbReference>
<accession>A0A5S5BV47</accession>
<evidence type="ECO:0000256" key="1">
    <source>
        <dbReference type="ARBA" id="ARBA00001946"/>
    </source>
</evidence>
<evidence type="ECO:0000256" key="2">
    <source>
        <dbReference type="ARBA" id="ARBA00004996"/>
    </source>
</evidence>
<evidence type="ECO:0000256" key="15">
    <source>
        <dbReference type="ARBA" id="ARBA00069492"/>
    </source>
</evidence>
<keyword evidence="10" id="KW-0460">Magnesium</keyword>
<comment type="function">
    <text evidence="13">Involved in the biosynthesis of the central metabolite phospho-alpha-D-ribosyl-1-pyrophosphate (PRPP) via the transfer of pyrophosphoryl group from ATP to 1-hydroxyl of ribose-5-phosphate (Rib-5-P).</text>
</comment>
<dbReference type="FunFam" id="3.40.50.2020:FF:000001">
    <property type="entry name" value="Ribose-phosphate pyrophosphokinase"/>
    <property type="match status" value="1"/>
</dbReference>
<dbReference type="NCBIfam" id="NF002320">
    <property type="entry name" value="PRK01259.1"/>
    <property type="match status" value="1"/>
</dbReference>
<comment type="pathway">
    <text evidence="2">Metabolic intermediate biosynthesis; 5-phospho-alpha-D-ribose 1-diphosphate biosynthesis; 5-phospho-alpha-D-ribose 1-diphosphate from D-ribose 5-phosphate (route I): step 1/1.</text>
</comment>
<dbReference type="InterPro" id="IPR005946">
    <property type="entry name" value="Rib-P_diPkinase"/>
</dbReference>
<evidence type="ECO:0000256" key="7">
    <source>
        <dbReference type="ARBA" id="ARBA00022741"/>
    </source>
</evidence>
<comment type="cofactor">
    <cofactor evidence="1">
        <name>Mg(2+)</name>
        <dbReference type="ChEBI" id="CHEBI:18420"/>
    </cofactor>
</comment>
<dbReference type="GO" id="GO:0005737">
    <property type="term" value="C:cytoplasm"/>
    <property type="evidence" value="ECO:0007669"/>
    <property type="project" value="TreeGrafter"/>
</dbReference>
<dbReference type="Pfam" id="PF14572">
    <property type="entry name" value="Pribosyl_synth"/>
    <property type="match status" value="1"/>
</dbReference>
<keyword evidence="6" id="KW-0545">Nucleotide biosynthesis</keyword>
<dbReference type="InterPro" id="IPR000836">
    <property type="entry name" value="PRTase_dom"/>
</dbReference>
<evidence type="ECO:0000313" key="18">
    <source>
        <dbReference type="Proteomes" id="UP000323257"/>
    </source>
</evidence>
<dbReference type="PANTHER" id="PTHR10210">
    <property type="entry name" value="RIBOSE-PHOSPHATE DIPHOSPHOKINASE FAMILY MEMBER"/>
    <property type="match status" value="1"/>
</dbReference>
<dbReference type="GO" id="GO:0000287">
    <property type="term" value="F:magnesium ion binding"/>
    <property type="evidence" value="ECO:0007669"/>
    <property type="project" value="InterPro"/>
</dbReference>
<name>A0A5S5BV47_9BACL</name>
<dbReference type="GO" id="GO:0006015">
    <property type="term" value="P:5-phosphoribose 1-diphosphate biosynthetic process"/>
    <property type="evidence" value="ECO:0007669"/>
    <property type="project" value="TreeGrafter"/>
</dbReference>
<dbReference type="Pfam" id="PF13793">
    <property type="entry name" value="Pribosyltran_N"/>
    <property type="match status" value="1"/>
</dbReference>
<dbReference type="CDD" id="cd06223">
    <property type="entry name" value="PRTases_typeI"/>
    <property type="match status" value="1"/>
</dbReference>
<protein>
    <recommendedName>
        <fullName evidence="15">Ribose-phosphate pyrophosphokinase</fullName>
        <ecNumber evidence="3">2.7.6.1</ecNumber>
    </recommendedName>
    <alternativeName>
        <fullName evidence="11">Phosphoribosyl pyrophosphate synthase</fullName>
    </alternativeName>
</protein>
<dbReference type="EC" id="2.7.6.1" evidence="3"/>
<keyword evidence="4" id="KW-0808">Transferase</keyword>
<evidence type="ECO:0000256" key="5">
    <source>
        <dbReference type="ARBA" id="ARBA00022723"/>
    </source>
</evidence>
<evidence type="ECO:0000256" key="13">
    <source>
        <dbReference type="ARBA" id="ARBA00054914"/>
    </source>
</evidence>
<evidence type="ECO:0000256" key="8">
    <source>
        <dbReference type="ARBA" id="ARBA00022777"/>
    </source>
</evidence>
<dbReference type="PANTHER" id="PTHR10210:SF41">
    <property type="entry name" value="RIBOSE-PHOSPHATE PYROPHOSPHOKINASE 1, CHLOROPLASTIC"/>
    <property type="match status" value="1"/>
</dbReference>
<dbReference type="GO" id="GO:0005524">
    <property type="term" value="F:ATP binding"/>
    <property type="evidence" value="ECO:0007669"/>
    <property type="project" value="UniProtKB-KW"/>
</dbReference>
<evidence type="ECO:0000256" key="14">
    <source>
        <dbReference type="ARBA" id="ARBA00061444"/>
    </source>
</evidence>
<keyword evidence="18" id="KW-1185">Reference proteome</keyword>
<proteinExistence type="inferred from homology"/>
<evidence type="ECO:0000256" key="9">
    <source>
        <dbReference type="ARBA" id="ARBA00022840"/>
    </source>
</evidence>
<dbReference type="InterPro" id="IPR029099">
    <property type="entry name" value="Pribosyltran_N"/>
</dbReference>
<evidence type="ECO:0000256" key="3">
    <source>
        <dbReference type="ARBA" id="ARBA00013247"/>
    </source>
</evidence>
<gene>
    <name evidence="17" type="ORF">BCM02_1104</name>
</gene>
<keyword evidence="9" id="KW-0067">ATP-binding</keyword>